<gene>
    <name evidence="1" type="ORF">AVEN_102656_1</name>
</gene>
<proteinExistence type="predicted"/>
<dbReference type="Proteomes" id="UP000499080">
    <property type="component" value="Unassembled WGS sequence"/>
</dbReference>
<comment type="caution">
    <text evidence="1">The sequence shown here is derived from an EMBL/GenBank/DDBJ whole genome shotgun (WGS) entry which is preliminary data.</text>
</comment>
<dbReference type="EMBL" id="BGPR01002245">
    <property type="protein sequence ID" value="GBM70320.1"/>
    <property type="molecule type" value="Genomic_DNA"/>
</dbReference>
<reference evidence="1 2" key="1">
    <citation type="journal article" date="2019" name="Sci. Rep.">
        <title>Orb-weaving spider Araneus ventricosus genome elucidates the spidroin gene catalogue.</title>
        <authorList>
            <person name="Kono N."/>
            <person name="Nakamura H."/>
            <person name="Ohtoshi R."/>
            <person name="Moran D.A.P."/>
            <person name="Shinohara A."/>
            <person name="Yoshida Y."/>
            <person name="Fujiwara M."/>
            <person name="Mori M."/>
            <person name="Tomita M."/>
            <person name="Arakawa K."/>
        </authorList>
    </citation>
    <scope>NUCLEOTIDE SEQUENCE [LARGE SCALE GENOMIC DNA]</scope>
</reference>
<protein>
    <submittedName>
        <fullName evidence="1">Uncharacterized protein</fullName>
    </submittedName>
</protein>
<accession>A0A4Y2HY61</accession>
<organism evidence="1 2">
    <name type="scientific">Araneus ventricosus</name>
    <name type="common">Orbweaver spider</name>
    <name type="synonym">Epeira ventricosa</name>
    <dbReference type="NCBI Taxonomy" id="182803"/>
    <lineage>
        <taxon>Eukaryota</taxon>
        <taxon>Metazoa</taxon>
        <taxon>Ecdysozoa</taxon>
        <taxon>Arthropoda</taxon>
        <taxon>Chelicerata</taxon>
        <taxon>Arachnida</taxon>
        <taxon>Araneae</taxon>
        <taxon>Araneomorphae</taxon>
        <taxon>Entelegynae</taxon>
        <taxon>Araneoidea</taxon>
        <taxon>Araneidae</taxon>
        <taxon>Araneus</taxon>
    </lineage>
</organism>
<evidence type="ECO:0000313" key="1">
    <source>
        <dbReference type="EMBL" id="GBM70320.1"/>
    </source>
</evidence>
<dbReference type="AlphaFoldDB" id="A0A4Y2HY61"/>
<sequence length="86" mass="10122">MKSSEEICPRFDIQKMLPQYEKDGNMALYLTLCERQFKTLKVPPDLWVTYLISSLPAEIGRLLVPEKETKIHDFEYVKTALFQLLK</sequence>
<name>A0A4Y2HY61_ARAVE</name>
<evidence type="ECO:0000313" key="2">
    <source>
        <dbReference type="Proteomes" id="UP000499080"/>
    </source>
</evidence>
<keyword evidence="2" id="KW-1185">Reference proteome</keyword>